<dbReference type="InterPro" id="IPR000477">
    <property type="entry name" value="RT_dom"/>
</dbReference>
<reference evidence="2" key="1">
    <citation type="journal article" date="2019" name="Gigascience">
        <title>High-coverage genomes to elucidate the evolution of penguins.</title>
        <authorList>
            <person name="Pan H."/>
            <person name="Cole T.L."/>
            <person name="Bi X."/>
            <person name="Fang M."/>
            <person name="Zhou C."/>
            <person name="Yang Z."/>
            <person name="Ksepka D.T."/>
            <person name="Hart T."/>
            <person name="Bouzat J.L."/>
            <person name="Argilla L.S."/>
            <person name="Bertelsen M.F."/>
            <person name="Boersma P.D."/>
            <person name="Bost C.A."/>
            <person name="Cherel Y."/>
            <person name="Dann P."/>
            <person name="Fiddaman S.R."/>
            <person name="Howard P."/>
            <person name="Labuschagne K."/>
            <person name="Mattern T."/>
            <person name="Miller G."/>
            <person name="Parker P."/>
            <person name="Phillips R.A."/>
            <person name="Quillfeldt P."/>
            <person name="Ryan P.G."/>
            <person name="Taylor H."/>
            <person name="Thompson D.R."/>
            <person name="Young M.J."/>
            <person name="Ellegaard M.R."/>
            <person name="Gilbert M.T.P."/>
            <person name="Sinding M.S."/>
            <person name="Pacheco G."/>
            <person name="Shepherd L.D."/>
            <person name="Tennyson A.J.D."/>
            <person name="Grosser S."/>
            <person name="Kay E."/>
            <person name="Nupen L.J."/>
            <person name="Ellenberg U."/>
            <person name="Houston D.M."/>
            <person name="Reeve A.H."/>
            <person name="Johnson K."/>
            <person name="Masello J.F."/>
            <person name="Stracke T."/>
            <person name="McKinlay B."/>
            <person name="Borboroglu P.G."/>
            <person name="Zhang D.X."/>
            <person name="Zhang G."/>
        </authorList>
    </citation>
    <scope>NUCLEOTIDE SEQUENCE</scope>
    <source>
        <strain evidence="2">10/9/18-1</strain>
    </source>
</reference>
<dbReference type="GO" id="GO:0061343">
    <property type="term" value="P:cell adhesion involved in heart morphogenesis"/>
    <property type="evidence" value="ECO:0007669"/>
    <property type="project" value="TreeGrafter"/>
</dbReference>
<proteinExistence type="predicted"/>
<dbReference type="GO" id="GO:0031012">
    <property type="term" value="C:extracellular matrix"/>
    <property type="evidence" value="ECO:0007669"/>
    <property type="project" value="TreeGrafter"/>
</dbReference>
<dbReference type="Pfam" id="PF00078">
    <property type="entry name" value="RVT_1"/>
    <property type="match status" value="1"/>
</dbReference>
<organism evidence="2 3">
    <name type="scientific">Eudyptula minor novaehollandiae</name>
    <name type="common">Australian little penguin</name>
    <dbReference type="NCBI Taxonomy" id="2052820"/>
    <lineage>
        <taxon>Eukaryota</taxon>
        <taxon>Metazoa</taxon>
        <taxon>Chordata</taxon>
        <taxon>Craniata</taxon>
        <taxon>Vertebrata</taxon>
        <taxon>Euteleostomi</taxon>
        <taxon>Archelosauria</taxon>
        <taxon>Archosauria</taxon>
        <taxon>Dinosauria</taxon>
        <taxon>Saurischia</taxon>
        <taxon>Theropoda</taxon>
        <taxon>Coelurosauria</taxon>
        <taxon>Aves</taxon>
        <taxon>Neognathae</taxon>
        <taxon>Neoaves</taxon>
        <taxon>Aequornithes</taxon>
        <taxon>Sphenisciformes</taxon>
        <taxon>Spheniscidae</taxon>
        <taxon>Eudyptula</taxon>
    </lineage>
</organism>
<comment type="caution">
    <text evidence="2">The sequence shown here is derived from an EMBL/GenBank/DDBJ whole genome shotgun (WGS) entry which is preliminary data.</text>
</comment>
<sequence length="349" mass="40137">VQEGWTIFKKEVLKAQEQAVPVCCKKNGWGRRPAWLNGELLLGLRKKRRVYRLWKKGQATQGEYRDLVRSCREEMRKAKAQLERNLAAVVKDNKKSFYKYINDKKRAKENLHPLLDAGGNVVTEDEEKAEVLNAFFASVLPWLQVFNNQTGYPQGTWPPELEDRGEQGEPPIIQEEAVNNLLRHLDAHKSMGPDGIHPRVLRELAEELAKPLSIIYQQSWLMGEVPDDWRLANVTPIYKKGRKEDPGNYRPVSLTSVPGKIMEQFILRALTRHERDNQGIRPSQHGFTRGRSCLTNLISFYEQVTRLVDEGKAVDVVYLDFSKAFDTVSHSILLEKLAAHGLDRCTLRW</sequence>
<evidence type="ECO:0000259" key="1">
    <source>
        <dbReference type="PROSITE" id="PS50878"/>
    </source>
</evidence>
<evidence type="ECO:0000313" key="3">
    <source>
        <dbReference type="Proteomes" id="UP000818537"/>
    </source>
</evidence>
<dbReference type="Proteomes" id="UP000818537">
    <property type="component" value="Unassembled WGS sequence"/>
</dbReference>
<dbReference type="PANTHER" id="PTHR33395:SF22">
    <property type="entry name" value="REVERSE TRANSCRIPTASE DOMAIN-CONTAINING PROTEIN"/>
    <property type="match status" value="1"/>
</dbReference>
<dbReference type="PROSITE" id="PS50878">
    <property type="entry name" value="RT_POL"/>
    <property type="match status" value="1"/>
</dbReference>
<dbReference type="GO" id="GO:0007508">
    <property type="term" value="P:larval heart development"/>
    <property type="evidence" value="ECO:0007669"/>
    <property type="project" value="TreeGrafter"/>
</dbReference>
<dbReference type="AlphaFoldDB" id="A0A8S9EU80"/>
<name>A0A8S9EU80_EUDMI</name>
<feature type="non-terminal residue" evidence="2">
    <location>
        <position position="1"/>
    </location>
</feature>
<dbReference type="SUPFAM" id="SSF56672">
    <property type="entry name" value="DNA/RNA polymerases"/>
    <property type="match status" value="1"/>
</dbReference>
<protein>
    <recommendedName>
        <fullName evidence="1">Reverse transcriptase domain-containing protein</fullName>
    </recommendedName>
</protein>
<feature type="non-terminal residue" evidence="2">
    <location>
        <position position="349"/>
    </location>
</feature>
<gene>
    <name evidence="2" type="ORF">FQV18_0006417</name>
</gene>
<feature type="domain" description="Reverse transcriptase" evidence="1">
    <location>
        <begin position="218"/>
        <end position="349"/>
    </location>
</feature>
<dbReference type="CDD" id="cd01650">
    <property type="entry name" value="RT_nLTR_like"/>
    <property type="match status" value="1"/>
</dbReference>
<dbReference type="PANTHER" id="PTHR33395">
    <property type="entry name" value="TRANSCRIPTASE, PUTATIVE-RELATED-RELATED"/>
    <property type="match status" value="1"/>
</dbReference>
<dbReference type="InterPro" id="IPR043502">
    <property type="entry name" value="DNA/RNA_pol_sf"/>
</dbReference>
<accession>A0A8S9EU80</accession>
<evidence type="ECO:0000313" key="2">
    <source>
        <dbReference type="EMBL" id="KAF1492550.1"/>
    </source>
</evidence>
<dbReference type="EMBL" id="VULB01006423">
    <property type="protein sequence ID" value="KAF1492550.1"/>
    <property type="molecule type" value="Genomic_DNA"/>
</dbReference>